<sequence>MAAVALAGALAGLLAGCGIEPTEVIEVGRPAQGAKRPGAPVKEARLYFGYPGGLQPVSRPAQGEVSAEEAVPLLLAGPNEAERFRGLYSELPKSGGRVEVVSGQGTVTVQLPLDVTRLTATARSQLVCTAAHNGVPGDLPAEEVKVTLAGGGKKLSDQVCDNKYIAPVVVPPAASPAP</sequence>
<evidence type="ECO:0000313" key="1">
    <source>
        <dbReference type="EMBL" id="GHC32828.1"/>
    </source>
</evidence>
<dbReference type="AlphaFoldDB" id="A0A918WC21"/>
<proteinExistence type="predicted"/>
<name>A0A918WC21_STRCJ</name>
<dbReference type="Proteomes" id="UP000646244">
    <property type="component" value="Unassembled WGS sequence"/>
</dbReference>
<organism evidence="1 2">
    <name type="scientific">Streptomyces cinnamoneus</name>
    <name type="common">Streptoverticillium cinnamoneum</name>
    <dbReference type="NCBI Taxonomy" id="53446"/>
    <lineage>
        <taxon>Bacteria</taxon>
        <taxon>Bacillati</taxon>
        <taxon>Actinomycetota</taxon>
        <taxon>Actinomycetes</taxon>
        <taxon>Kitasatosporales</taxon>
        <taxon>Streptomycetaceae</taxon>
        <taxon>Streptomyces</taxon>
        <taxon>Streptomyces cinnamoneus group</taxon>
    </lineage>
</organism>
<accession>A0A918WC21</accession>
<gene>
    <name evidence="1" type="ORF">GCM10010507_01450</name>
</gene>
<evidence type="ECO:0000313" key="2">
    <source>
        <dbReference type="Proteomes" id="UP000646244"/>
    </source>
</evidence>
<protein>
    <submittedName>
        <fullName evidence="1">Lipoprotein</fullName>
    </submittedName>
</protein>
<reference evidence="1" key="1">
    <citation type="journal article" date="2014" name="Int. J. Syst. Evol. Microbiol.">
        <title>Complete genome sequence of Corynebacterium casei LMG S-19264T (=DSM 44701T), isolated from a smear-ripened cheese.</title>
        <authorList>
            <consortium name="US DOE Joint Genome Institute (JGI-PGF)"/>
            <person name="Walter F."/>
            <person name="Albersmeier A."/>
            <person name="Kalinowski J."/>
            <person name="Ruckert C."/>
        </authorList>
    </citation>
    <scope>NUCLEOTIDE SEQUENCE</scope>
    <source>
        <strain evidence="1">JCM 4633</strain>
    </source>
</reference>
<keyword evidence="1" id="KW-0449">Lipoprotein</keyword>
<reference evidence="1" key="2">
    <citation type="submission" date="2020-09" db="EMBL/GenBank/DDBJ databases">
        <authorList>
            <person name="Sun Q."/>
            <person name="Ohkuma M."/>
        </authorList>
    </citation>
    <scope>NUCLEOTIDE SEQUENCE</scope>
    <source>
        <strain evidence="1">JCM 4633</strain>
    </source>
</reference>
<dbReference type="EMBL" id="BMVB01000001">
    <property type="protein sequence ID" value="GHC32828.1"/>
    <property type="molecule type" value="Genomic_DNA"/>
</dbReference>
<comment type="caution">
    <text evidence="1">The sequence shown here is derived from an EMBL/GenBank/DDBJ whole genome shotgun (WGS) entry which is preliminary data.</text>
</comment>